<keyword evidence="1" id="KW-0472">Membrane</keyword>
<feature type="transmembrane region" description="Helical" evidence="1">
    <location>
        <begin position="80"/>
        <end position="98"/>
    </location>
</feature>
<comment type="caution">
    <text evidence="2">The sequence shown here is derived from an EMBL/GenBank/DDBJ whole genome shotgun (WGS) entry which is preliminary data.</text>
</comment>
<evidence type="ECO:0000313" key="3">
    <source>
        <dbReference type="Proteomes" id="UP001596435"/>
    </source>
</evidence>
<reference evidence="3" key="1">
    <citation type="journal article" date="2019" name="Int. J. Syst. Evol. Microbiol.">
        <title>The Global Catalogue of Microorganisms (GCM) 10K type strain sequencing project: providing services to taxonomists for standard genome sequencing and annotation.</title>
        <authorList>
            <consortium name="The Broad Institute Genomics Platform"/>
            <consortium name="The Broad Institute Genome Sequencing Center for Infectious Disease"/>
            <person name="Wu L."/>
            <person name="Ma J."/>
        </authorList>
    </citation>
    <scope>NUCLEOTIDE SEQUENCE [LARGE SCALE GENOMIC DNA]</scope>
    <source>
        <strain evidence="3">CGMCC 1.12859</strain>
    </source>
</reference>
<evidence type="ECO:0000256" key="1">
    <source>
        <dbReference type="SAM" id="Phobius"/>
    </source>
</evidence>
<accession>A0ABW2FUZ5</accession>
<evidence type="ECO:0000313" key="2">
    <source>
        <dbReference type="EMBL" id="MFC7179425.1"/>
    </source>
</evidence>
<name>A0ABW2FUZ5_9ACTN</name>
<keyword evidence="1" id="KW-0812">Transmembrane</keyword>
<protein>
    <submittedName>
        <fullName evidence="2">Uncharacterized protein</fullName>
    </submittedName>
</protein>
<sequence length="201" mass="21479">MGRERVVGIAVRRWASRAALAAAVLLTALHAAGVWSDRSGGLVRVQQVFGSPWWPATAIGLLTVAPFLGPAGERRGWRTAACVALGLTLCLALLVILAERELRFPPRQVAASAPQGRADRRVVAAYDGGEDPVWSVTLFTGSGWSERRWDLGNFRVGDEGGPGGDPVAWRGPDAFTVTVRGTRTLVRLDPASGRPLDAPHR</sequence>
<gene>
    <name evidence="2" type="ORF">ACFQMG_07595</name>
</gene>
<dbReference type="RefSeq" id="WP_345707655.1">
    <property type="nucleotide sequence ID" value="NZ_BAABKV010000001.1"/>
</dbReference>
<dbReference type="EMBL" id="JBHTAJ010000011">
    <property type="protein sequence ID" value="MFC7179425.1"/>
    <property type="molecule type" value="Genomic_DNA"/>
</dbReference>
<keyword evidence="1" id="KW-1133">Transmembrane helix</keyword>
<feature type="transmembrane region" description="Helical" evidence="1">
    <location>
        <begin position="52"/>
        <end position="68"/>
    </location>
</feature>
<organism evidence="2 3">
    <name type="scientific">Kitasatospora paranensis</name>
    <dbReference type="NCBI Taxonomy" id="258053"/>
    <lineage>
        <taxon>Bacteria</taxon>
        <taxon>Bacillati</taxon>
        <taxon>Actinomycetota</taxon>
        <taxon>Actinomycetes</taxon>
        <taxon>Kitasatosporales</taxon>
        <taxon>Streptomycetaceae</taxon>
        <taxon>Kitasatospora</taxon>
    </lineage>
</organism>
<proteinExistence type="predicted"/>
<dbReference type="Proteomes" id="UP001596435">
    <property type="component" value="Unassembled WGS sequence"/>
</dbReference>
<keyword evidence="3" id="KW-1185">Reference proteome</keyword>